<dbReference type="AlphaFoldDB" id="A0A0E9T6D5"/>
<sequence length="34" mass="3964">MRAARSSVVFSVTDEKCALRLKRMMENRFCPSSR</sequence>
<proteinExistence type="predicted"/>
<evidence type="ECO:0000313" key="1">
    <source>
        <dbReference type="EMBL" id="JAH49216.1"/>
    </source>
</evidence>
<dbReference type="EMBL" id="GBXM01059361">
    <property type="protein sequence ID" value="JAH49216.1"/>
    <property type="molecule type" value="Transcribed_RNA"/>
</dbReference>
<name>A0A0E9T6D5_ANGAN</name>
<reference evidence="1" key="1">
    <citation type="submission" date="2014-11" db="EMBL/GenBank/DDBJ databases">
        <authorList>
            <person name="Amaro Gonzalez C."/>
        </authorList>
    </citation>
    <scope>NUCLEOTIDE SEQUENCE</scope>
</reference>
<protein>
    <submittedName>
        <fullName evidence="1">Uncharacterized protein</fullName>
    </submittedName>
</protein>
<reference evidence="1" key="2">
    <citation type="journal article" date="2015" name="Fish Shellfish Immunol.">
        <title>Early steps in the European eel (Anguilla anguilla)-Vibrio vulnificus interaction in the gills: Role of the RtxA13 toxin.</title>
        <authorList>
            <person name="Callol A."/>
            <person name="Pajuelo D."/>
            <person name="Ebbesson L."/>
            <person name="Teles M."/>
            <person name="MacKenzie S."/>
            <person name="Amaro C."/>
        </authorList>
    </citation>
    <scope>NUCLEOTIDE SEQUENCE</scope>
</reference>
<organism evidence="1">
    <name type="scientific">Anguilla anguilla</name>
    <name type="common">European freshwater eel</name>
    <name type="synonym">Muraena anguilla</name>
    <dbReference type="NCBI Taxonomy" id="7936"/>
    <lineage>
        <taxon>Eukaryota</taxon>
        <taxon>Metazoa</taxon>
        <taxon>Chordata</taxon>
        <taxon>Craniata</taxon>
        <taxon>Vertebrata</taxon>
        <taxon>Euteleostomi</taxon>
        <taxon>Actinopterygii</taxon>
        <taxon>Neopterygii</taxon>
        <taxon>Teleostei</taxon>
        <taxon>Anguilliformes</taxon>
        <taxon>Anguillidae</taxon>
        <taxon>Anguilla</taxon>
    </lineage>
</organism>
<accession>A0A0E9T6D5</accession>
<dbReference type="EMBL" id="GBXM01045788">
    <property type="protein sequence ID" value="JAH62789.1"/>
    <property type="molecule type" value="Transcribed_RNA"/>
</dbReference>